<evidence type="ECO:0000259" key="2">
    <source>
        <dbReference type="Pfam" id="PF14111"/>
    </source>
</evidence>
<dbReference type="EMBL" id="OZ034822">
    <property type="protein sequence ID" value="CAL1410581.1"/>
    <property type="molecule type" value="Genomic_DNA"/>
</dbReference>
<dbReference type="Proteomes" id="UP001497516">
    <property type="component" value="Chromosome 9"/>
</dbReference>
<feature type="domain" description="DUF4283" evidence="2">
    <location>
        <begin position="33"/>
        <end position="114"/>
    </location>
</feature>
<evidence type="ECO:0000313" key="3">
    <source>
        <dbReference type="EMBL" id="CAL1410581.1"/>
    </source>
</evidence>
<keyword evidence="4" id="KW-1185">Reference proteome</keyword>
<dbReference type="PANTHER" id="PTHR31286">
    <property type="entry name" value="GLYCINE-RICH CELL WALL STRUCTURAL PROTEIN 1.8-LIKE"/>
    <property type="match status" value="1"/>
</dbReference>
<evidence type="ECO:0000313" key="4">
    <source>
        <dbReference type="Proteomes" id="UP001497516"/>
    </source>
</evidence>
<dbReference type="InterPro" id="IPR040256">
    <property type="entry name" value="At4g02000-like"/>
</dbReference>
<evidence type="ECO:0000256" key="1">
    <source>
        <dbReference type="SAM" id="MobiDB-lite"/>
    </source>
</evidence>
<reference evidence="3 4" key="1">
    <citation type="submission" date="2024-04" db="EMBL/GenBank/DDBJ databases">
        <authorList>
            <person name="Fracassetti M."/>
        </authorList>
    </citation>
    <scope>NUCLEOTIDE SEQUENCE [LARGE SCALE GENOMIC DNA]</scope>
</reference>
<dbReference type="Pfam" id="PF14111">
    <property type="entry name" value="DUF4283"/>
    <property type="match status" value="1"/>
</dbReference>
<accession>A0AAV2GJC1</accession>
<dbReference type="InterPro" id="IPR025558">
    <property type="entry name" value="DUF4283"/>
</dbReference>
<gene>
    <name evidence="3" type="ORF">LTRI10_LOCUS49987</name>
</gene>
<feature type="region of interest" description="Disordered" evidence="1">
    <location>
        <begin position="1"/>
        <end position="20"/>
    </location>
</feature>
<sequence>MRDNDQDMGVPEDDDPLSPTIPFSTAELKSYRGEWRSALIIKVLWCMFPYPVLSRRLNMLWAKTRTLQIANKSHGYYFVCFTSKADYDMALTGGPWMIGDHYLTTQKWRKGFNPRSSEITSTLVCMQVSKLPIEFFNPATVLKIAKCAGKPIRVDRAIELGARGKFFRVCVEVDLTKQLLSRFKIEGIEYEIQ</sequence>
<name>A0AAV2GJC1_9ROSI</name>
<dbReference type="AlphaFoldDB" id="A0AAV2GJC1"/>
<protein>
    <recommendedName>
        <fullName evidence="2">DUF4283 domain-containing protein</fullName>
    </recommendedName>
</protein>
<organism evidence="3 4">
    <name type="scientific">Linum trigynum</name>
    <dbReference type="NCBI Taxonomy" id="586398"/>
    <lineage>
        <taxon>Eukaryota</taxon>
        <taxon>Viridiplantae</taxon>
        <taxon>Streptophyta</taxon>
        <taxon>Embryophyta</taxon>
        <taxon>Tracheophyta</taxon>
        <taxon>Spermatophyta</taxon>
        <taxon>Magnoliopsida</taxon>
        <taxon>eudicotyledons</taxon>
        <taxon>Gunneridae</taxon>
        <taxon>Pentapetalae</taxon>
        <taxon>rosids</taxon>
        <taxon>fabids</taxon>
        <taxon>Malpighiales</taxon>
        <taxon>Linaceae</taxon>
        <taxon>Linum</taxon>
    </lineage>
</organism>
<proteinExistence type="predicted"/>
<dbReference type="PANTHER" id="PTHR31286:SF99">
    <property type="entry name" value="DUF4283 DOMAIN-CONTAINING PROTEIN"/>
    <property type="match status" value="1"/>
</dbReference>